<sequence length="188" mass="20874">MYEEKIPFKRLGTVEEGYGQERQATGKQIQILNTGNQTVTVKAVSAEGYVVGIPEGSITISDMTWNKWLNQITFGKFFNKTQKVEITAHDTGTGIANIVYYVAEGEQSVEQLNALPNGKWNLYKKEFTVEPDGRMVVYAKITDKAGNTAMANVQVYVQKVTQPPVFIGISDGGSYCENVKFTVEDDNL</sequence>
<keyword evidence="2" id="KW-1185">Reference proteome</keyword>
<comment type="caution">
    <text evidence="1">The sequence shown here is derived from an EMBL/GenBank/DDBJ whole genome shotgun (WGS) entry which is preliminary data.</text>
</comment>
<dbReference type="InterPro" id="IPR013783">
    <property type="entry name" value="Ig-like_fold"/>
</dbReference>
<name>A0ABV1H2K9_9FIRM</name>
<dbReference type="EMBL" id="JBBMFS010000002">
    <property type="protein sequence ID" value="MEQ2553924.1"/>
    <property type="molecule type" value="Genomic_DNA"/>
</dbReference>
<organism evidence="1 2">
    <name type="scientific">Lachnospira intestinalis</name>
    <dbReference type="NCBI Taxonomy" id="3133158"/>
    <lineage>
        <taxon>Bacteria</taxon>
        <taxon>Bacillati</taxon>
        <taxon>Bacillota</taxon>
        <taxon>Clostridia</taxon>
        <taxon>Lachnospirales</taxon>
        <taxon>Lachnospiraceae</taxon>
        <taxon>Lachnospira</taxon>
    </lineage>
</organism>
<gene>
    <name evidence="1" type="ORF">WMO37_02710</name>
</gene>
<reference evidence="1" key="1">
    <citation type="submission" date="2024-03" db="EMBL/GenBank/DDBJ databases">
        <title>Human intestinal bacterial collection.</title>
        <authorList>
            <person name="Pauvert C."/>
            <person name="Hitch T.C.A."/>
            <person name="Clavel T."/>
        </authorList>
    </citation>
    <scope>NUCLEOTIDE SEQUENCE [LARGE SCALE GENOMIC DNA]</scope>
    <source>
        <strain evidence="1">CLA-AA-H89B</strain>
    </source>
</reference>
<accession>A0ABV1H2K9</accession>
<proteinExistence type="predicted"/>
<protein>
    <submittedName>
        <fullName evidence="1">Uncharacterized protein</fullName>
    </submittedName>
</protein>
<dbReference type="Proteomes" id="UP001546774">
    <property type="component" value="Unassembled WGS sequence"/>
</dbReference>
<evidence type="ECO:0000313" key="2">
    <source>
        <dbReference type="Proteomes" id="UP001546774"/>
    </source>
</evidence>
<evidence type="ECO:0000313" key="1">
    <source>
        <dbReference type="EMBL" id="MEQ2553924.1"/>
    </source>
</evidence>
<dbReference type="Gene3D" id="2.60.40.10">
    <property type="entry name" value="Immunoglobulins"/>
    <property type="match status" value="1"/>
</dbReference>